<dbReference type="EMBL" id="VDEP01000420">
    <property type="protein sequence ID" value="KAA1085039.1"/>
    <property type="molecule type" value="Genomic_DNA"/>
</dbReference>
<sequence length="239" mass="25694">MAFFNLRSSTALLATVLLIMLSSPSQAANIPLERRQDQCNPTNNSLNAHDCAVAFYQLNFQGENKVLRGPGAVVSASGTCRVVVDCPGGVEVSAGRLLDKDGTNGFDQLQKLCTVSSQMFMSGGKPVTGPLEPAQWRTTNSAETARIVSEESYPNLQKLRILNSGKLGTLVLVVVADRSPGSSPRNRTDFWKLWILDCGELGTIIFFILVIVVVANIDRSDPLQGIIPTSGNFGSPPEN</sequence>
<dbReference type="Proteomes" id="UP000325313">
    <property type="component" value="Unassembled WGS sequence"/>
</dbReference>
<evidence type="ECO:0000313" key="4">
    <source>
        <dbReference type="Proteomes" id="UP000325313"/>
    </source>
</evidence>
<accession>A0A5B0NB90</accession>
<feature type="chain" id="PRO_5022819711" evidence="2">
    <location>
        <begin position="28"/>
        <end position="239"/>
    </location>
</feature>
<keyword evidence="1" id="KW-0472">Membrane</keyword>
<reference evidence="3 4" key="1">
    <citation type="submission" date="2019-05" db="EMBL/GenBank/DDBJ databases">
        <title>Emergence of the Ug99 lineage of the wheat stem rust pathogen through somatic hybridization.</title>
        <authorList>
            <person name="Li F."/>
            <person name="Upadhyaya N.M."/>
            <person name="Sperschneider J."/>
            <person name="Matny O."/>
            <person name="Nguyen-Phuc H."/>
            <person name="Mago R."/>
            <person name="Raley C."/>
            <person name="Miller M.E."/>
            <person name="Silverstein K.A.T."/>
            <person name="Henningsen E."/>
            <person name="Hirsch C.D."/>
            <person name="Visser B."/>
            <person name="Pretorius Z.A."/>
            <person name="Steffenson B.J."/>
            <person name="Schwessinger B."/>
            <person name="Dodds P.N."/>
            <person name="Figueroa M."/>
        </authorList>
    </citation>
    <scope>NUCLEOTIDE SEQUENCE [LARGE SCALE GENOMIC DNA]</scope>
    <source>
        <strain evidence="3 4">Ug99</strain>
    </source>
</reference>
<keyword evidence="1" id="KW-0812">Transmembrane</keyword>
<evidence type="ECO:0000256" key="2">
    <source>
        <dbReference type="SAM" id="SignalP"/>
    </source>
</evidence>
<organism evidence="3 4">
    <name type="scientific">Puccinia graminis f. sp. tritici</name>
    <dbReference type="NCBI Taxonomy" id="56615"/>
    <lineage>
        <taxon>Eukaryota</taxon>
        <taxon>Fungi</taxon>
        <taxon>Dikarya</taxon>
        <taxon>Basidiomycota</taxon>
        <taxon>Pucciniomycotina</taxon>
        <taxon>Pucciniomycetes</taxon>
        <taxon>Pucciniales</taxon>
        <taxon>Pucciniaceae</taxon>
        <taxon>Puccinia</taxon>
    </lineage>
</organism>
<evidence type="ECO:0000313" key="3">
    <source>
        <dbReference type="EMBL" id="KAA1085039.1"/>
    </source>
</evidence>
<comment type="caution">
    <text evidence="3">The sequence shown here is derived from an EMBL/GenBank/DDBJ whole genome shotgun (WGS) entry which is preliminary data.</text>
</comment>
<keyword evidence="1" id="KW-1133">Transmembrane helix</keyword>
<name>A0A5B0NB90_PUCGR</name>
<keyword evidence="2" id="KW-0732">Signal</keyword>
<feature type="transmembrane region" description="Helical" evidence="1">
    <location>
        <begin position="193"/>
        <end position="217"/>
    </location>
</feature>
<proteinExistence type="predicted"/>
<dbReference type="AlphaFoldDB" id="A0A5B0NB90"/>
<feature type="signal peptide" evidence="2">
    <location>
        <begin position="1"/>
        <end position="27"/>
    </location>
</feature>
<gene>
    <name evidence="3" type="ORF">PGTUg99_006735</name>
</gene>
<protein>
    <submittedName>
        <fullName evidence="3">Uncharacterized protein</fullName>
    </submittedName>
</protein>
<evidence type="ECO:0000256" key="1">
    <source>
        <dbReference type="SAM" id="Phobius"/>
    </source>
</evidence>